<evidence type="ECO:0000313" key="3">
    <source>
        <dbReference type="Proteomes" id="UP000199409"/>
    </source>
</evidence>
<dbReference type="OrthoDB" id="9800709at2"/>
<accession>A0A1H4DS66</accession>
<dbReference type="EMBL" id="FNQN01000011">
    <property type="protein sequence ID" value="SEA75032.1"/>
    <property type="molecule type" value="Genomic_DNA"/>
</dbReference>
<dbReference type="InterPro" id="IPR036388">
    <property type="entry name" value="WH-like_DNA-bd_sf"/>
</dbReference>
<reference evidence="2 3" key="1">
    <citation type="submission" date="2016-10" db="EMBL/GenBank/DDBJ databases">
        <authorList>
            <person name="de Groot N.N."/>
        </authorList>
    </citation>
    <scope>NUCLEOTIDE SEQUENCE [LARGE SCALE GENOMIC DNA]</scope>
    <source>
        <strain evidence="2 3">DSM 7343</strain>
    </source>
</reference>
<dbReference type="GO" id="GO:0003700">
    <property type="term" value="F:DNA-binding transcription factor activity"/>
    <property type="evidence" value="ECO:0007669"/>
    <property type="project" value="InterPro"/>
</dbReference>
<organism evidence="2 3">
    <name type="scientific">Desulfuromusa kysingii</name>
    <dbReference type="NCBI Taxonomy" id="37625"/>
    <lineage>
        <taxon>Bacteria</taxon>
        <taxon>Pseudomonadati</taxon>
        <taxon>Thermodesulfobacteriota</taxon>
        <taxon>Desulfuromonadia</taxon>
        <taxon>Desulfuromonadales</taxon>
        <taxon>Geopsychrobacteraceae</taxon>
        <taxon>Desulfuromusa</taxon>
    </lineage>
</organism>
<dbReference type="STRING" id="37625.SAMN05660420_03059"/>
<feature type="domain" description="HTH lysR-type" evidence="1">
    <location>
        <begin position="26"/>
        <end position="84"/>
    </location>
</feature>
<dbReference type="Pfam" id="PF00126">
    <property type="entry name" value="HTH_1"/>
    <property type="match status" value="1"/>
</dbReference>
<dbReference type="PANTHER" id="PTHR30432:SF1">
    <property type="entry name" value="DNA-BINDING TRANSCRIPTIONAL DUAL REGULATOR MODE"/>
    <property type="match status" value="1"/>
</dbReference>
<dbReference type="AlphaFoldDB" id="A0A1H4DS66"/>
<evidence type="ECO:0000313" key="2">
    <source>
        <dbReference type="EMBL" id="SEA75032.1"/>
    </source>
</evidence>
<dbReference type="RefSeq" id="WP_092350409.1">
    <property type="nucleotide sequence ID" value="NZ_FNQN01000011.1"/>
</dbReference>
<protein>
    <submittedName>
        <fullName evidence="2">Molybdate transport system regulatory protein</fullName>
    </submittedName>
</protein>
<dbReference type="Proteomes" id="UP000199409">
    <property type="component" value="Unassembled WGS sequence"/>
</dbReference>
<dbReference type="InterPro" id="IPR000847">
    <property type="entry name" value="LysR_HTH_N"/>
</dbReference>
<dbReference type="Gene3D" id="1.10.10.10">
    <property type="entry name" value="Winged helix-like DNA-binding domain superfamily/Winged helix DNA-binding domain"/>
    <property type="match status" value="1"/>
</dbReference>
<evidence type="ECO:0000259" key="1">
    <source>
        <dbReference type="Pfam" id="PF00126"/>
    </source>
</evidence>
<dbReference type="InterPro" id="IPR051815">
    <property type="entry name" value="Molybdate_resp_trans_reg"/>
</dbReference>
<dbReference type="SUPFAM" id="SSF46785">
    <property type="entry name" value="Winged helix' DNA-binding domain"/>
    <property type="match status" value="1"/>
</dbReference>
<gene>
    <name evidence="2" type="ORF">SAMN05660420_03059</name>
</gene>
<proteinExistence type="predicted"/>
<dbReference type="PANTHER" id="PTHR30432">
    <property type="entry name" value="TRANSCRIPTIONAL REGULATOR MODE"/>
    <property type="match status" value="1"/>
</dbReference>
<name>A0A1H4DS66_9BACT</name>
<dbReference type="InterPro" id="IPR036390">
    <property type="entry name" value="WH_DNA-bd_sf"/>
</dbReference>
<keyword evidence="3" id="KW-1185">Reference proteome</keyword>
<sequence>MNTIRIRSKIWLEVDGEPFLGDGRYHMLTAIERCGSINGAAKVLGISYRKIWAQLQAMEEHAPFKLLERRTGGIGGGETKLTPAIQDLLRHYQLLRKQVNQAADLGFKEIYIP</sequence>